<proteinExistence type="predicted"/>
<comment type="caution">
    <text evidence="2">The sequence shown here is derived from an EMBL/GenBank/DDBJ whole genome shotgun (WGS) entry which is preliminary data.</text>
</comment>
<dbReference type="AlphaFoldDB" id="A0A1C1D1K7"/>
<reference evidence="3" key="1">
    <citation type="submission" date="2015-07" db="EMBL/GenBank/DDBJ databases">
        <authorList>
            <person name="Teixeira M.M."/>
            <person name="Souza R.C."/>
            <person name="Almeida L.G."/>
            <person name="Vicente V.A."/>
            <person name="de Hoog S."/>
            <person name="Bocca A.L."/>
            <person name="de Almeida S.R."/>
            <person name="Vasconcelos A.T."/>
            <person name="Felipe M.S."/>
        </authorList>
    </citation>
    <scope>NUCLEOTIDE SEQUENCE [LARGE SCALE GENOMIC DNA]</scope>
    <source>
        <strain evidence="3">KSF</strain>
    </source>
</reference>
<evidence type="ECO:0000313" key="3">
    <source>
        <dbReference type="Proteomes" id="UP000094526"/>
    </source>
</evidence>
<dbReference type="VEuPathDB" id="FungiDB:G647_04751"/>
<accession>A0A1C1D1K7</accession>
<organism evidence="2 3">
    <name type="scientific">Cladophialophora carrionii</name>
    <dbReference type="NCBI Taxonomy" id="86049"/>
    <lineage>
        <taxon>Eukaryota</taxon>
        <taxon>Fungi</taxon>
        <taxon>Dikarya</taxon>
        <taxon>Ascomycota</taxon>
        <taxon>Pezizomycotina</taxon>
        <taxon>Eurotiomycetes</taxon>
        <taxon>Chaetothyriomycetidae</taxon>
        <taxon>Chaetothyriales</taxon>
        <taxon>Herpotrichiellaceae</taxon>
        <taxon>Cladophialophora</taxon>
    </lineage>
</organism>
<keyword evidence="3" id="KW-1185">Reference proteome</keyword>
<sequence length="190" mass="20118">MTPLSTTSDDRHMFGERMLDVGLGRHNTSMMEVDGEEDGVSEGFSDSMADGLPDGLADSLPDGLGQELQDGMDAGIDPTMLRGGHAGSIDGPTYASLDALPFGTAVPMGSQGRKMPAQSVNQFSVPTLGQQRLQSVTQSLGTMEQQVWQGRHDQKSDGLLPWPGNMASMHPQGKAEDGGRGFDNAPDGER</sequence>
<gene>
    <name evidence="2" type="ORF">CLCR_03145</name>
</gene>
<feature type="region of interest" description="Disordered" evidence="1">
    <location>
        <begin position="149"/>
        <end position="190"/>
    </location>
</feature>
<dbReference type="STRING" id="86049.A0A1C1D1K7"/>
<protein>
    <submittedName>
        <fullName evidence="2">Uncharacterized protein</fullName>
    </submittedName>
</protein>
<name>A0A1C1D1K7_9EURO</name>
<dbReference type="VEuPathDB" id="FungiDB:CLCR_03145"/>
<evidence type="ECO:0000313" key="2">
    <source>
        <dbReference type="EMBL" id="OCT54647.1"/>
    </source>
</evidence>
<evidence type="ECO:0000256" key="1">
    <source>
        <dbReference type="SAM" id="MobiDB-lite"/>
    </source>
</evidence>
<dbReference type="OrthoDB" id="4151048at2759"/>
<dbReference type="Proteomes" id="UP000094526">
    <property type="component" value="Unassembled WGS sequence"/>
</dbReference>
<dbReference type="EMBL" id="LGRB01000003">
    <property type="protein sequence ID" value="OCT54647.1"/>
    <property type="molecule type" value="Genomic_DNA"/>
</dbReference>